<comment type="caution">
    <text evidence="1">The sequence shown here is derived from an EMBL/GenBank/DDBJ whole genome shotgun (WGS) entry which is preliminary data.</text>
</comment>
<proteinExistence type="predicted"/>
<dbReference type="EMBL" id="JACGCM010000915">
    <property type="protein sequence ID" value="KAF6164699.1"/>
    <property type="molecule type" value="Genomic_DNA"/>
</dbReference>
<name>A0A7J7NBR0_9MAGN</name>
<sequence>MRLLGISSPYQRMKLTPHTNMGIEHLQHALEISPGNVAAYFGLAYRLLGLSKEGVNNGAFSWGASLLKIDFIEPRHLCQLLILLLKACLVFMNICPVTRSIRCCKCKYRINWKMLLALGSCMVTFKYTFIGRPLSTFLFPDITTPCTLDEWSALEVDYSTSLSGAITALQAAPLRHPSIRICKRWHELDSIRVHWVQKGVSGLGSGLDSSGIKKSMLVVSEFIGYSPSLSGNSHQPMEH</sequence>
<reference evidence="1 2" key="1">
    <citation type="journal article" date="2020" name="IScience">
        <title>Genome Sequencing of the Endangered Kingdonia uniflora (Circaeasteraceae, Ranunculales) Reveals Potential Mechanisms of Evolutionary Specialization.</title>
        <authorList>
            <person name="Sun Y."/>
            <person name="Deng T."/>
            <person name="Zhang A."/>
            <person name="Moore M.J."/>
            <person name="Landis J.B."/>
            <person name="Lin N."/>
            <person name="Zhang H."/>
            <person name="Zhang X."/>
            <person name="Huang J."/>
            <person name="Zhang X."/>
            <person name="Sun H."/>
            <person name="Wang H."/>
        </authorList>
    </citation>
    <scope>NUCLEOTIDE SEQUENCE [LARGE SCALE GENOMIC DNA]</scope>
    <source>
        <strain evidence="1">TB1705</strain>
        <tissue evidence="1">Leaf</tissue>
    </source>
</reference>
<evidence type="ECO:0000313" key="2">
    <source>
        <dbReference type="Proteomes" id="UP000541444"/>
    </source>
</evidence>
<organism evidence="1 2">
    <name type="scientific">Kingdonia uniflora</name>
    <dbReference type="NCBI Taxonomy" id="39325"/>
    <lineage>
        <taxon>Eukaryota</taxon>
        <taxon>Viridiplantae</taxon>
        <taxon>Streptophyta</taxon>
        <taxon>Embryophyta</taxon>
        <taxon>Tracheophyta</taxon>
        <taxon>Spermatophyta</taxon>
        <taxon>Magnoliopsida</taxon>
        <taxon>Ranunculales</taxon>
        <taxon>Circaeasteraceae</taxon>
        <taxon>Kingdonia</taxon>
    </lineage>
</organism>
<keyword evidence="2" id="KW-1185">Reference proteome</keyword>
<dbReference type="OrthoDB" id="421075at2759"/>
<evidence type="ECO:0000313" key="1">
    <source>
        <dbReference type="EMBL" id="KAF6164699.1"/>
    </source>
</evidence>
<dbReference type="Proteomes" id="UP000541444">
    <property type="component" value="Unassembled WGS sequence"/>
</dbReference>
<protein>
    <submittedName>
        <fullName evidence="1">Uncharacterized protein</fullName>
    </submittedName>
</protein>
<accession>A0A7J7NBR0</accession>
<gene>
    <name evidence="1" type="ORF">GIB67_002730</name>
</gene>
<dbReference type="AlphaFoldDB" id="A0A7J7NBR0"/>